<keyword evidence="1" id="KW-1133">Transmembrane helix</keyword>
<keyword evidence="1" id="KW-0812">Transmembrane</keyword>
<evidence type="ECO:0000259" key="2">
    <source>
        <dbReference type="Pfam" id="PF00561"/>
    </source>
</evidence>
<feature type="transmembrane region" description="Helical" evidence="1">
    <location>
        <begin position="186"/>
        <end position="208"/>
    </location>
</feature>
<proteinExistence type="predicted"/>
<feature type="transmembrane region" description="Helical" evidence="1">
    <location>
        <begin position="32"/>
        <end position="49"/>
    </location>
</feature>
<accession>A0A7S3ZCE0</accession>
<sequence>MSSGKKNRLISRRLVLRALWIVFFAAAWRYQWIWQVFLFFVLAFSYLVYRQDRILYVSALNGEPRKNSSNARLMRSPGEWKMPFEELMLKTRDNVNIHCWLMTQPDFDLQRRVPTMLCLHGNVGNIGQRLHNWAGFFYNLRYNLLVLEYRGYGESEGTPSEEGLVLDAVAGLEFLANHKHLDKDQIVIFGCSLGGAVAIALGASKLPVTKHISGVIVENTFLSVLHMAGRVFLPLRLFPRALLRPFLRSQWSNYHSIGRVRAPVLFLCSTKDGVVGQGQMKALYKRACERDGKWLKGREPKDCQRIEFFEAGHDDIFLKEPAKYYLAVGRFVSSLTKDGNGSFARLLMSESKVREPILSSGPLF</sequence>
<dbReference type="PANTHER" id="PTHR12277">
    <property type="entry name" value="ALPHA/BETA HYDROLASE DOMAIN-CONTAINING PROTEIN"/>
    <property type="match status" value="1"/>
</dbReference>
<protein>
    <recommendedName>
        <fullName evidence="2">AB hydrolase-1 domain-containing protein</fullName>
    </recommendedName>
</protein>
<dbReference type="PANTHER" id="PTHR12277:SF81">
    <property type="entry name" value="PROTEIN ABHD13"/>
    <property type="match status" value="1"/>
</dbReference>
<keyword evidence="1" id="KW-0472">Membrane</keyword>
<dbReference type="Gene3D" id="3.40.50.1820">
    <property type="entry name" value="alpha/beta hydrolase"/>
    <property type="match status" value="1"/>
</dbReference>
<organism evidence="3">
    <name type="scientific">Lotharella globosa</name>
    <dbReference type="NCBI Taxonomy" id="91324"/>
    <lineage>
        <taxon>Eukaryota</taxon>
        <taxon>Sar</taxon>
        <taxon>Rhizaria</taxon>
        <taxon>Cercozoa</taxon>
        <taxon>Chlorarachniophyceae</taxon>
        <taxon>Lotharella</taxon>
    </lineage>
</organism>
<dbReference type="AlphaFoldDB" id="A0A7S3ZCE0"/>
<dbReference type="InterPro" id="IPR000073">
    <property type="entry name" value="AB_hydrolase_1"/>
</dbReference>
<dbReference type="GO" id="GO:0008474">
    <property type="term" value="F:palmitoyl-(protein) hydrolase activity"/>
    <property type="evidence" value="ECO:0007669"/>
    <property type="project" value="TreeGrafter"/>
</dbReference>
<dbReference type="SUPFAM" id="SSF53474">
    <property type="entry name" value="alpha/beta-Hydrolases"/>
    <property type="match status" value="1"/>
</dbReference>
<dbReference type="Pfam" id="PF00561">
    <property type="entry name" value="Abhydrolase_1"/>
    <property type="match status" value="1"/>
</dbReference>
<feature type="transmembrane region" description="Helical" evidence="1">
    <location>
        <begin position="9"/>
        <end position="26"/>
    </location>
</feature>
<dbReference type="GO" id="GO:0016020">
    <property type="term" value="C:membrane"/>
    <property type="evidence" value="ECO:0007669"/>
    <property type="project" value="TreeGrafter"/>
</dbReference>
<dbReference type="InterPro" id="IPR029058">
    <property type="entry name" value="AB_hydrolase_fold"/>
</dbReference>
<gene>
    <name evidence="3" type="ORF">LGLO00237_LOCUS30825</name>
</gene>
<reference evidence="3" key="1">
    <citation type="submission" date="2021-01" db="EMBL/GenBank/DDBJ databases">
        <authorList>
            <person name="Corre E."/>
            <person name="Pelletier E."/>
            <person name="Niang G."/>
            <person name="Scheremetjew M."/>
            <person name="Finn R."/>
            <person name="Kale V."/>
            <person name="Holt S."/>
            <person name="Cochrane G."/>
            <person name="Meng A."/>
            <person name="Brown T."/>
            <person name="Cohen L."/>
        </authorList>
    </citation>
    <scope>NUCLEOTIDE SEQUENCE</scope>
    <source>
        <strain evidence="3">CCCM811</strain>
    </source>
</reference>
<evidence type="ECO:0000313" key="3">
    <source>
        <dbReference type="EMBL" id="CAE0679043.1"/>
    </source>
</evidence>
<dbReference type="EMBL" id="HBIV01043913">
    <property type="protein sequence ID" value="CAE0679043.1"/>
    <property type="molecule type" value="Transcribed_RNA"/>
</dbReference>
<feature type="domain" description="AB hydrolase-1" evidence="2">
    <location>
        <begin position="114"/>
        <end position="224"/>
    </location>
</feature>
<name>A0A7S3ZCE0_9EUKA</name>
<evidence type="ECO:0000256" key="1">
    <source>
        <dbReference type="SAM" id="Phobius"/>
    </source>
</evidence>